<organism evidence="3 4">
    <name type="scientific">Pandoravirus inopinatum</name>
    <dbReference type="NCBI Taxonomy" id="1605721"/>
    <lineage>
        <taxon>Viruses</taxon>
        <taxon>Pandoravirus</taxon>
    </lineage>
</organism>
<evidence type="ECO:0000313" key="4">
    <source>
        <dbReference type="Proteomes" id="UP000202511"/>
    </source>
</evidence>
<dbReference type="Pfam" id="PF19249">
    <property type="entry name" value="DUF5897"/>
    <property type="match status" value="1"/>
</dbReference>
<feature type="domain" description="DUF5897" evidence="2">
    <location>
        <begin position="254"/>
        <end position="455"/>
    </location>
</feature>
<dbReference type="EMBL" id="KP136319">
    <property type="protein sequence ID" value="AJF97598.1"/>
    <property type="molecule type" value="Genomic_DNA"/>
</dbReference>
<protein>
    <submittedName>
        <fullName evidence="3">Uncharacterized protein</fullName>
    </submittedName>
</protein>
<dbReference type="GeneID" id="23462515"/>
<feature type="domain" description="DUF5848" evidence="1">
    <location>
        <begin position="70"/>
        <end position="115"/>
    </location>
</feature>
<evidence type="ECO:0000313" key="3">
    <source>
        <dbReference type="EMBL" id="AJF97598.1"/>
    </source>
</evidence>
<proteinExistence type="predicted"/>
<dbReference type="InterPro" id="IPR043884">
    <property type="entry name" value="DUF5848"/>
</dbReference>
<reference evidence="3 4" key="1">
    <citation type="journal article" date="2015" name="Parasitol. Res.">
        <title>Viruses in close associations with free-living amoebae.</title>
        <authorList>
            <person name="Scheid P."/>
        </authorList>
    </citation>
    <scope>NUCLEOTIDE SEQUENCE [LARGE SCALE GENOMIC DNA]</scope>
    <source>
        <strain evidence="3">KlaHel</strain>
    </source>
</reference>
<dbReference type="Pfam" id="PF19166">
    <property type="entry name" value="DUF5848"/>
    <property type="match status" value="1"/>
</dbReference>
<dbReference type="RefSeq" id="YP_009119833.1">
    <property type="nucleotide sequence ID" value="NC_026440.1"/>
</dbReference>
<name>A0A0B5IXS4_9VIRU</name>
<dbReference type="Proteomes" id="UP000202511">
    <property type="component" value="Segment"/>
</dbReference>
<sequence length="460" mass="49819">MPALPEPEIDAEMQRIMAAFALPYHLVGADAQVRALRGLIGWLASLPVGLPVNPVYIPTFQRIAAPLEAMYDPALLARVKALYMPFWRALASILVQAPDVRIGLDWPPTPASLYDFATRYLQDRGLLAPTASRRRDVGADLDYADLLALAGLNRLEQVIWDIRTRREAPVYGPVARTSAQRQGLCDPESPQPPYFMVVALGRGGGGRALAFFTSTDPDTRDLVELARLGTAPDGSLAVNANPINADLYPRALNDDPALAKAMVEAAVQAVRDGRTWRMGLRRMTTFELPDEVAASLLQARLPPPYYGIYFDECDAAPLVSAAQGQLGRGAAEAFYPPRTLMQASAARVAADESYGVDVLESGLLPEELEETLASYALLRACASEEPPGIERLAPAAALIGINPNDPIYKSSPTAFCGDVWTAIDDRIRPSASIHSDEAMAIDEGLQGSTAEPLRSRQRLF</sequence>
<accession>A0A0B5IXS4</accession>
<dbReference type="KEGG" id="vg:23462515"/>
<evidence type="ECO:0000259" key="1">
    <source>
        <dbReference type="Pfam" id="PF19166"/>
    </source>
</evidence>
<dbReference type="InterPro" id="IPR045416">
    <property type="entry name" value="DUF5897"/>
</dbReference>
<evidence type="ECO:0000259" key="2">
    <source>
        <dbReference type="Pfam" id="PF19249"/>
    </source>
</evidence>